<evidence type="ECO:0000256" key="11">
    <source>
        <dbReference type="ARBA" id="ARBA00023128"/>
    </source>
</evidence>
<evidence type="ECO:0000256" key="9">
    <source>
        <dbReference type="ARBA" id="ARBA00022946"/>
    </source>
</evidence>
<dbReference type="PANTHER" id="PTHR11105:SF0">
    <property type="entry name" value="CITRAMALYL-COA LYASE, MITOCHONDRIAL"/>
    <property type="match status" value="1"/>
</dbReference>
<evidence type="ECO:0000256" key="14">
    <source>
        <dbReference type="ARBA" id="ARBA00051623"/>
    </source>
</evidence>
<dbReference type="PIRSF" id="PIRSF015582">
    <property type="entry name" value="Cit_lyase_B"/>
    <property type="match status" value="1"/>
</dbReference>
<evidence type="ECO:0000256" key="25">
    <source>
        <dbReference type="PIRSR" id="PIRSR015582-2"/>
    </source>
</evidence>
<evidence type="ECO:0000256" key="1">
    <source>
        <dbReference type="ARBA" id="ARBA00001946"/>
    </source>
</evidence>
<accession>A0A8C5G6I3</accession>
<dbReference type="GO" id="GO:0016787">
    <property type="term" value="F:hydrolase activity"/>
    <property type="evidence" value="ECO:0007669"/>
    <property type="project" value="UniProtKB-KW"/>
</dbReference>
<comment type="catalytic activity">
    <reaction evidence="13">
        <text>glyoxylate + acetyl-CoA + H2O = (S)-malate + CoA + H(+)</text>
        <dbReference type="Rhea" id="RHEA:18181"/>
        <dbReference type="ChEBI" id="CHEBI:15377"/>
        <dbReference type="ChEBI" id="CHEBI:15378"/>
        <dbReference type="ChEBI" id="CHEBI:15589"/>
        <dbReference type="ChEBI" id="CHEBI:36655"/>
        <dbReference type="ChEBI" id="CHEBI:57287"/>
        <dbReference type="ChEBI" id="CHEBI:57288"/>
        <dbReference type="EC" id="2.3.3.9"/>
    </reaction>
</comment>
<dbReference type="EC" id="2.3.3.9" evidence="4"/>
<dbReference type="InterPro" id="IPR040442">
    <property type="entry name" value="Pyrv_kinase-like_dom_sf"/>
</dbReference>
<comment type="catalytic activity">
    <reaction evidence="15">
        <text>(3S)-citramalyl-CoA = pyruvate + acetyl-CoA</text>
        <dbReference type="Rhea" id="RHEA:22612"/>
        <dbReference type="ChEBI" id="CHEBI:15361"/>
        <dbReference type="ChEBI" id="CHEBI:57288"/>
        <dbReference type="ChEBI" id="CHEBI:58668"/>
        <dbReference type="EC" id="4.1.3.25"/>
    </reaction>
</comment>
<evidence type="ECO:0000256" key="10">
    <source>
        <dbReference type="ARBA" id="ARBA00022990"/>
    </source>
</evidence>
<feature type="binding site" evidence="25">
    <location>
        <position position="174"/>
    </location>
    <ligand>
        <name>Mg(2+)</name>
        <dbReference type="ChEBI" id="CHEBI:18420"/>
    </ligand>
</feature>
<dbReference type="Pfam" id="PF03328">
    <property type="entry name" value="HpcH_HpaI"/>
    <property type="match status" value="1"/>
</dbReference>
<evidence type="ECO:0000313" key="27">
    <source>
        <dbReference type="Ensembl" id="ENSGWIP00000018393.1"/>
    </source>
</evidence>
<keyword evidence="8 25" id="KW-0460">Magnesium</keyword>
<keyword evidence="10" id="KW-0007">Acetylation</keyword>
<feature type="binding site" evidence="24">
    <location>
        <position position="174"/>
    </location>
    <ligand>
        <name>substrate</name>
    </ligand>
</feature>
<comment type="catalytic activity">
    <reaction evidence="14">
        <text>propanoyl-CoA + glyoxylate + H2O = 3-methylmalate + CoA + H(+)</text>
        <dbReference type="Rhea" id="RHEA:47628"/>
        <dbReference type="ChEBI" id="CHEBI:15377"/>
        <dbReference type="ChEBI" id="CHEBI:15378"/>
        <dbReference type="ChEBI" id="CHEBI:36655"/>
        <dbReference type="ChEBI" id="CHEBI:57287"/>
        <dbReference type="ChEBI" id="CHEBI:57392"/>
        <dbReference type="ChEBI" id="CHEBI:87810"/>
    </reaction>
</comment>
<reference evidence="27" key="1">
    <citation type="submission" date="2020-06" db="EMBL/GenBank/DDBJ databases">
        <authorList>
            <consortium name="Wellcome Sanger Institute Data Sharing"/>
        </authorList>
    </citation>
    <scope>NUCLEOTIDE SEQUENCE [LARGE SCALE GENOMIC DNA]</scope>
</reference>
<evidence type="ECO:0000256" key="3">
    <source>
        <dbReference type="ARBA" id="ARBA00011233"/>
    </source>
</evidence>
<keyword evidence="11" id="KW-0496">Mitochondrion</keyword>
<dbReference type="PANTHER" id="PTHR11105">
    <property type="entry name" value="CITRATE LYASE SUBUNIT BETA-RELATED"/>
    <property type="match status" value="1"/>
</dbReference>
<comment type="similarity">
    <text evidence="17">Belongs to the HpcH/HpaI aldolase family. Citrate lyase beta subunit-like subfamily.</text>
</comment>
<dbReference type="RefSeq" id="XP_028291446.1">
    <property type="nucleotide sequence ID" value="XM_028435645.1"/>
</dbReference>
<keyword evidence="9" id="KW-0809">Transit peptide</keyword>
<dbReference type="GO" id="GO:0046872">
    <property type="term" value="F:metal ion binding"/>
    <property type="evidence" value="ECO:0007669"/>
    <property type="project" value="UniProtKB-KW"/>
</dbReference>
<dbReference type="FunFam" id="3.20.20.60:FF:000014">
    <property type="entry name" value="Citrate lyase subunit beta-like protein"/>
    <property type="match status" value="1"/>
</dbReference>
<dbReference type="OrthoDB" id="1773at2759"/>
<keyword evidence="28" id="KW-1185">Reference proteome</keyword>
<feature type="binding site" evidence="24">
    <location>
        <position position="110"/>
    </location>
    <ligand>
        <name>substrate</name>
    </ligand>
</feature>
<evidence type="ECO:0000256" key="24">
    <source>
        <dbReference type="PIRSR" id="PIRSR015582-1"/>
    </source>
</evidence>
<evidence type="ECO:0000259" key="26">
    <source>
        <dbReference type="Pfam" id="PF03328"/>
    </source>
</evidence>
<dbReference type="AlphaFoldDB" id="A0A8C5G6I3"/>
<evidence type="ECO:0000256" key="12">
    <source>
        <dbReference type="ARBA" id="ARBA00023239"/>
    </source>
</evidence>
<gene>
    <name evidence="27" type="primary">clybl</name>
</gene>
<name>A0A8C5G6I3_GOUWI</name>
<dbReference type="GO" id="GO:0005739">
    <property type="term" value="C:mitochondrion"/>
    <property type="evidence" value="ECO:0007669"/>
    <property type="project" value="UniProtKB-SubCell"/>
</dbReference>
<evidence type="ECO:0000256" key="20">
    <source>
        <dbReference type="ARBA" id="ARBA00072098"/>
    </source>
</evidence>
<evidence type="ECO:0000256" key="17">
    <source>
        <dbReference type="ARBA" id="ARBA00061542"/>
    </source>
</evidence>
<comment type="subcellular location">
    <subcellularLocation>
        <location evidence="2">Mitochondrion</location>
    </subcellularLocation>
</comment>
<comment type="cofactor">
    <cofactor evidence="1">
        <name>Mg(2+)</name>
        <dbReference type="ChEBI" id="CHEBI:18420"/>
    </cofactor>
</comment>
<comment type="subunit">
    <text evidence="3">Homotrimer.</text>
</comment>
<evidence type="ECO:0000256" key="23">
    <source>
        <dbReference type="ARBA" id="ARBA00083020"/>
    </source>
</evidence>
<dbReference type="InterPro" id="IPR040186">
    <property type="entry name" value="Citramalyl-CoA_lyase"/>
</dbReference>
<evidence type="ECO:0000256" key="19">
    <source>
        <dbReference type="ARBA" id="ARBA00066840"/>
    </source>
</evidence>
<evidence type="ECO:0000256" key="2">
    <source>
        <dbReference type="ARBA" id="ARBA00004173"/>
    </source>
</evidence>
<keyword evidence="7" id="KW-0378">Hydrolase</keyword>
<feature type="binding site" evidence="25">
    <location>
        <position position="209"/>
    </location>
    <ligand>
        <name>Mg(2+)</name>
        <dbReference type="ChEBI" id="CHEBI:18420"/>
    </ligand>
</feature>
<keyword evidence="6 25" id="KW-0479">Metal-binding</keyword>
<evidence type="ECO:0000256" key="5">
    <source>
        <dbReference type="ARBA" id="ARBA00022679"/>
    </source>
</evidence>
<evidence type="ECO:0000256" key="13">
    <source>
        <dbReference type="ARBA" id="ARBA00047918"/>
    </source>
</evidence>
<sequence>MAALMVRVAMSRLVPQKGWWYLPTVGFTVKSRCHHDSAAGSSLRYIPRRAVLYCPGNDERKLKKLRFLDVDCAVLDCEDGVAISKKTEARETVSLMLEKLDLGRTEKCVRVNSVSSGLAEADLQVILHGKVLPPAIMLPKVEDKQEVQWFVDRFQHHLKGRALTEPIRLVTFVETAVGLLNFKDVCQEFCHLAPKAGLHHDAVVFGSDDFCASIGATRTKDAVELLYARQKVVVTTKAFGLQAIDMVYIDYKDVDGLRQQAREGALMGFTGKQVIHPGQIPAVQEEFSPSQERVQWAQELIAAFQQHQKEGKGAFTFRGSMIDMPSLKQAQNIVTLSVSMPKI</sequence>
<feature type="domain" description="HpcH/HpaI aldolase/citrate lyase" evidence="26">
    <location>
        <begin position="49"/>
        <end position="277"/>
    </location>
</feature>
<evidence type="ECO:0000256" key="8">
    <source>
        <dbReference type="ARBA" id="ARBA00022842"/>
    </source>
</evidence>
<dbReference type="EC" id="3.1.2.30" evidence="18"/>
<evidence type="ECO:0000256" key="16">
    <source>
        <dbReference type="ARBA" id="ARBA00055540"/>
    </source>
</evidence>
<dbReference type="InterPro" id="IPR015813">
    <property type="entry name" value="Pyrv/PenolPyrv_kinase-like_dom"/>
</dbReference>
<dbReference type="Proteomes" id="UP000694680">
    <property type="component" value="Chromosome 21"/>
</dbReference>
<keyword evidence="12" id="KW-0456">Lyase</keyword>
<dbReference type="GeneID" id="114454844"/>
<dbReference type="CTD" id="171425"/>
<dbReference type="Gene3D" id="3.20.20.60">
    <property type="entry name" value="Phosphoenolpyruvate-binding domains"/>
    <property type="match status" value="1"/>
</dbReference>
<dbReference type="GO" id="GO:0106064">
    <property type="term" value="P:regulation of cobalamin metabolic process"/>
    <property type="evidence" value="ECO:0007669"/>
    <property type="project" value="UniProtKB-ARBA"/>
</dbReference>
<dbReference type="GO" id="GO:0047777">
    <property type="term" value="F:(S)-citramalyl-CoA lyase activity"/>
    <property type="evidence" value="ECO:0007669"/>
    <property type="project" value="UniProtKB-EC"/>
</dbReference>
<dbReference type="GO" id="GO:0004474">
    <property type="term" value="F:malate synthase activity"/>
    <property type="evidence" value="ECO:0007669"/>
    <property type="project" value="UniProtKB-EC"/>
</dbReference>
<proteinExistence type="inferred from homology"/>
<dbReference type="Ensembl" id="ENSGWIT00000020272.1">
    <property type="protein sequence ID" value="ENSGWIP00000018393.1"/>
    <property type="gene ID" value="ENSGWIG00000010174.1"/>
</dbReference>
<dbReference type="InterPro" id="IPR005000">
    <property type="entry name" value="Aldolase/citrate-lyase_domain"/>
</dbReference>
<dbReference type="SUPFAM" id="SSF51621">
    <property type="entry name" value="Phosphoenolpyruvate/pyruvate domain"/>
    <property type="match status" value="1"/>
</dbReference>
<evidence type="ECO:0000313" key="28">
    <source>
        <dbReference type="Proteomes" id="UP000694680"/>
    </source>
</evidence>
<organism evidence="27 28">
    <name type="scientific">Gouania willdenowi</name>
    <name type="common">Blunt-snouted clingfish</name>
    <name type="synonym">Lepadogaster willdenowi</name>
    <dbReference type="NCBI Taxonomy" id="441366"/>
    <lineage>
        <taxon>Eukaryota</taxon>
        <taxon>Metazoa</taxon>
        <taxon>Chordata</taxon>
        <taxon>Craniata</taxon>
        <taxon>Vertebrata</taxon>
        <taxon>Euteleostomi</taxon>
        <taxon>Actinopterygii</taxon>
        <taxon>Neopterygii</taxon>
        <taxon>Teleostei</taxon>
        <taxon>Neoteleostei</taxon>
        <taxon>Acanthomorphata</taxon>
        <taxon>Ovalentaria</taxon>
        <taxon>Blenniimorphae</taxon>
        <taxon>Blenniiformes</taxon>
        <taxon>Gobiesocoidei</taxon>
        <taxon>Gobiesocidae</taxon>
        <taxon>Gobiesocinae</taxon>
        <taxon>Gouania</taxon>
    </lineage>
</organism>
<evidence type="ECO:0000256" key="7">
    <source>
        <dbReference type="ARBA" id="ARBA00022801"/>
    </source>
</evidence>
<reference evidence="27" key="3">
    <citation type="submission" date="2025-09" db="UniProtKB">
        <authorList>
            <consortium name="Ensembl"/>
        </authorList>
    </citation>
    <scope>IDENTIFICATION</scope>
</reference>
<comment type="function">
    <text evidence="16">Mitochondrial citramalyl-CoA lyase indirectly involved in the vitamin B12 metabolism. Converts citramalyl-CoA into acetyl-CoA and pyruvate in the C5-dicarboxylate catabolism pathway. The C5-dicarboxylate catabolism pathway is required to detoxify itaconate, a vitamin B12-poisoning metabolite. Also acts as a malate synthase in vitro, converting glyoxylate and acetyl-CoA to malate. Also displays malyl-CoA thioesterase activity. Also acts as a beta-methylmalate synthase in vitro, by mediating conversion of glyoxylate and propionyl-CoA to beta-methylmalate. Also has very weak citramalate synthase activity in vitro.</text>
</comment>
<evidence type="ECO:0000256" key="21">
    <source>
        <dbReference type="ARBA" id="ARBA00076231"/>
    </source>
</evidence>
<dbReference type="InterPro" id="IPR011206">
    <property type="entry name" value="Citrate_lyase_beta/mcl1/mcl2"/>
</dbReference>
<evidence type="ECO:0000256" key="6">
    <source>
        <dbReference type="ARBA" id="ARBA00022723"/>
    </source>
</evidence>
<dbReference type="EC" id="4.1.3.25" evidence="19"/>
<reference evidence="27" key="2">
    <citation type="submission" date="2025-08" db="UniProtKB">
        <authorList>
            <consortium name="Ensembl"/>
        </authorList>
    </citation>
    <scope>IDENTIFICATION</scope>
</reference>
<evidence type="ECO:0000256" key="22">
    <source>
        <dbReference type="ARBA" id="ARBA00076788"/>
    </source>
</evidence>
<evidence type="ECO:0000256" key="15">
    <source>
        <dbReference type="ARBA" id="ARBA00051672"/>
    </source>
</evidence>
<evidence type="ECO:0000256" key="18">
    <source>
        <dbReference type="ARBA" id="ARBA00066460"/>
    </source>
</evidence>
<evidence type="ECO:0000256" key="4">
    <source>
        <dbReference type="ARBA" id="ARBA00012636"/>
    </source>
</evidence>
<keyword evidence="5" id="KW-0808">Transferase</keyword>
<protein>
    <recommendedName>
        <fullName evidence="20">Citramalyl-CoA lyase, mitochondrial</fullName>
        <ecNumber evidence="4">2.3.3.9</ecNumber>
        <ecNumber evidence="18">3.1.2.30</ecNumber>
        <ecNumber evidence="19">4.1.3.25</ecNumber>
    </recommendedName>
    <alternativeName>
        <fullName evidence="22">(3S)-malyl-CoA thioesterase</fullName>
    </alternativeName>
    <alternativeName>
        <fullName evidence="23">Beta-methylmalate synthase</fullName>
    </alternativeName>
    <alternativeName>
        <fullName evidence="21">Malate synthase</fullName>
    </alternativeName>
</protein>